<dbReference type="Gene3D" id="2.30.140.10">
    <property type="entry name" value="Spermidine synthase, tetramerisation domain"/>
    <property type="match status" value="1"/>
</dbReference>
<gene>
    <name evidence="12" type="ORF">BQ4739_LOCUS276</name>
</gene>
<evidence type="ECO:0000256" key="9">
    <source>
        <dbReference type="RuleBase" id="RU003836"/>
    </source>
</evidence>
<evidence type="ECO:0000259" key="11">
    <source>
        <dbReference type="PROSITE" id="PS51006"/>
    </source>
</evidence>
<proteinExistence type="inferred from homology"/>
<dbReference type="NCBIfam" id="TIGR00417">
    <property type="entry name" value="speE"/>
    <property type="match status" value="1"/>
</dbReference>
<evidence type="ECO:0000256" key="2">
    <source>
        <dbReference type="ARBA" id="ARBA00007867"/>
    </source>
</evidence>
<dbReference type="Gene3D" id="3.40.50.150">
    <property type="entry name" value="Vaccinia Virus protein VP39"/>
    <property type="match status" value="1"/>
</dbReference>
<evidence type="ECO:0000256" key="4">
    <source>
        <dbReference type="ARBA" id="ARBA00022589"/>
    </source>
</evidence>
<dbReference type="InterPro" id="IPR030374">
    <property type="entry name" value="PABS"/>
</dbReference>
<comment type="catalytic activity">
    <reaction evidence="7">
        <text>S-adenosyl 3-(methylsulfanyl)propylamine + putrescine = S-methyl-5'-thioadenosine + spermidine + H(+)</text>
        <dbReference type="Rhea" id="RHEA:12721"/>
        <dbReference type="ChEBI" id="CHEBI:15378"/>
        <dbReference type="ChEBI" id="CHEBI:17509"/>
        <dbReference type="ChEBI" id="CHEBI:57443"/>
        <dbReference type="ChEBI" id="CHEBI:57834"/>
        <dbReference type="ChEBI" id="CHEBI:326268"/>
        <dbReference type="EC" id="2.5.1.16"/>
    </reaction>
</comment>
<dbReference type="PANTHER" id="PTHR11558:SF11">
    <property type="entry name" value="SPERMIDINE SYNTHASE"/>
    <property type="match status" value="1"/>
</dbReference>
<evidence type="ECO:0000313" key="12">
    <source>
        <dbReference type="EMBL" id="SZX59679.1"/>
    </source>
</evidence>
<protein>
    <recommendedName>
        <fullName evidence="3">spermidine synthase</fullName>
        <ecNumber evidence="3">2.5.1.16</ecNumber>
    </recommendedName>
</protein>
<feature type="domain" description="PABS" evidence="11">
    <location>
        <begin position="32"/>
        <end position="271"/>
    </location>
</feature>
<dbReference type="SUPFAM" id="SSF53335">
    <property type="entry name" value="S-adenosyl-L-methionine-dependent methyltransferases"/>
    <property type="match status" value="1"/>
</dbReference>
<feature type="active site" description="Proton acceptor" evidence="8">
    <location>
        <position position="189"/>
    </location>
</feature>
<dbReference type="PROSITE" id="PS51006">
    <property type="entry name" value="PABS_2"/>
    <property type="match status" value="1"/>
</dbReference>
<evidence type="ECO:0000256" key="8">
    <source>
        <dbReference type="PROSITE-ProRule" id="PRU00354"/>
    </source>
</evidence>
<dbReference type="GO" id="GO:0004766">
    <property type="term" value="F:spermidine synthase activity"/>
    <property type="evidence" value="ECO:0007669"/>
    <property type="project" value="UniProtKB-EC"/>
</dbReference>
<sequence length="325" mass="35428">MSDNNTSAKKPRLDEEAAKPGTADEGMNIAKHGWFTELGSMWPGQGLSLKVKEVLYKGKSKFQDVCVFESDAYGTVLVLDGVIQATDRDEFSYQEMMAHIPLCALEAPAKRALVVGGGDGGVLRELARHTSLEEIHIAEIDGDVPEVSKAYFPGMAVGFNDPRVTLNICDGIKFVQDAAEGSYDVIIVDSSDPVGPAEVLYQQPFFEAMHRALRPGGIICTQAESLWLHMDIIKSLASMCKTVFAGGSVSYAYTTIPTYPSGQIGMMVCCKGQQLDMRQPRQSAPGAHEQLGIGPLRYYSPDIHKAAFVLPQYAYDELKDSLTHV</sequence>
<dbReference type="NCBIfam" id="NF002010">
    <property type="entry name" value="PRK00811.1"/>
    <property type="match status" value="1"/>
</dbReference>
<dbReference type="AlphaFoldDB" id="A0A383V4N7"/>
<organism evidence="12 13">
    <name type="scientific">Tetradesmus obliquus</name>
    <name type="common">Green alga</name>
    <name type="synonym">Acutodesmus obliquus</name>
    <dbReference type="NCBI Taxonomy" id="3088"/>
    <lineage>
        <taxon>Eukaryota</taxon>
        <taxon>Viridiplantae</taxon>
        <taxon>Chlorophyta</taxon>
        <taxon>core chlorophytes</taxon>
        <taxon>Chlorophyceae</taxon>
        <taxon>CS clade</taxon>
        <taxon>Sphaeropleales</taxon>
        <taxon>Scenedesmaceae</taxon>
        <taxon>Tetradesmus</taxon>
    </lineage>
</organism>
<dbReference type="FunFam" id="2.30.140.10:FF:000001">
    <property type="entry name" value="SPE3p Spermidine synthase"/>
    <property type="match status" value="1"/>
</dbReference>
<dbReference type="GO" id="GO:0009820">
    <property type="term" value="P:alkaloid metabolic process"/>
    <property type="evidence" value="ECO:0007669"/>
    <property type="project" value="UniProtKB-KW"/>
</dbReference>
<dbReference type="InterPro" id="IPR037163">
    <property type="entry name" value="Spermidine_synt_N_sf"/>
</dbReference>
<dbReference type="CDD" id="cd02440">
    <property type="entry name" value="AdoMet_MTases"/>
    <property type="match status" value="1"/>
</dbReference>
<comment type="pathway">
    <text evidence="1">Amine and polyamine biosynthesis; spermidine biosynthesis; spermidine from putrescine: step 1/1.</text>
</comment>
<evidence type="ECO:0000256" key="5">
    <source>
        <dbReference type="ARBA" id="ARBA00022679"/>
    </source>
</evidence>
<dbReference type="EC" id="2.5.1.16" evidence="3"/>
<comment type="similarity">
    <text evidence="2 9">Belongs to the spermidine/spermine synthase family.</text>
</comment>
<dbReference type="PROSITE" id="PS01330">
    <property type="entry name" value="PABS_1"/>
    <property type="match status" value="1"/>
</dbReference>
<evidence type="ECO:0000256" key="3">
    <source>
        <dbReference type="ARBA" id="ARBA00012455"/>
    </source>
</evidence>
<dbReference type="EMBL" id="FNXT01000015">
    <property type="protein sequence ID" value="SZX59679.1"/>
    <property type="molecule type" value="Genomic_DNA"/>
</dbReference>
<dbReference type="InterPro" id="IPR029063">
    <property type="entry name" value="SAM-dependent_MTases_sf"/>
</dbReference>
<keyword evidence="8" id="KW-0620">Polyamine biosynthesis</keyword>
<dbReference type="GO" id="GO:0009753">
    <property type="term" value="P:response to jasmonic acid"/>
    <property type="evidence" value="ECO:0007669"/>
    <property type="project" value="UniProtKB-ARBA"/>
</dbReference>
<dbReference type="Pfam" id="PF01564">
    <property type="entry name" value="Spermine_synth"/>
    <property type="match status" value="1"/>
</dbReference>
<dbReference type="FunFam" id="3.40.50.150:FF:000013">
    <property type="entry name" value="Spermidine synthase"/>
    <property type="match status" value="1"/>
</dbReference>
<accession>A0A383V4N7</accession>
<keyword evidence="13" id="KW-1185">Reference proteome</keyword>
<dbReference type="InterPro" id="IPR035246">
    <property type="entry name" value="Spermidine_synt_N"/>
</dbReference>
<keyword evidence="4" id="KW-0017">Alkaloid metabolism</keyword>
<reference evidence="12 13" key="1">
    <citation type="submission" date="2016-10" db="EMBL/GenBank/DDBJ databases">
        <authorList>
            <person name="Cai Z."/>
        </authorList>
    </citation>
    <scope>NUCLEOTIDE SEQUENCE [LARGE SCALE GENOMIC DNA]</scope>
</reference>
<dbReference type="STRING" id="3088.A0A383V4N7"/>
<dbReference type="InterPro" id="IPR001045">
    <property type="entry name" value="Spermi_synthase"/>
</dbReference>
<feature type="region of interest" description="Disordered" evidence="10">
    <location>
        <begin position="1"/>
        <end position="25"/>
    </location>
</feature>
<dbReference type="GO" id="GO:0008295">
    <property type="term" value="P:spermidine biosynthetic process"/>
    <property type="evidence" value="ECO:0007669"/>
    <property type="project" value="TreeGrafter"/>
</dbReference>
<name>A0A383V4N7_TETOB</name>
<dbReference type="Proteomes" id="UP000256970">
    <property type="component" value="Unassembled WGS sequence"/>
</dbReference>
<dbReference type="PANTHER" id="PTHR11558">
    <property type="entry name" value="SPERMIDINE/SPERMINE SYNTHASE"/>
    <property type="match status" value="1"/>
</dbReference>
<evidence type="ECO:0000256" key="7">
    <source>
        <dbReference type="ARBA" id="ARBA00049307"/>
    </source>
</evidence>
<dbReference type="GO" id="GO:0005829">
    <property type="term" value="C:cytosol"/>
    <property type="evidence" value="ECO:0007669"/>
    <property type="project" value="TreeGrafter"/>
</dbReference>
<evidence type="ECO:0000256" key="10">
    <source>
        <dbReference type="SAM" id="MobiDB-lite"/>
    </source>
</evidence>
<comment type="pathway">
    <text evidence="6">Alkaloid biosynthesis; nicotine biosynthesis.</text>
</comment>
<dbReference type="Pfam" id="PF17284">
    <property type="entry name" value="Spermine_synt_N"/>
    <property type="match status" value="1"/>
</dbReference>
<dbReference type="InterPro" id="IPR030373">
    <property type="entry name" value="PABS_CS"/>
</dbReference>
<dbReference type="HAMAP" id="MF_00198">
    <property type="entry name" value="Spermidine_synth"/>
    <property type="match status" value="1"/>
</dbReference>
<evidence type="ECO:0000256" key="6">
    <source>
        <dbReference type="ARBA" id="ARBA00034114"/>
    </source>
</evidence>
<evidence type="ECO:0000256" key="1">
    <source>
        <dbReference type="ARBA" id="ARBA00005123"/>
    </source>
</evidence>
<evidence type="ECO:0000313" key="13">
    <source>
        <dbReference type="Proteomes" id="UP000256970"/>
    </source>
</evidence>
<keyword evidence="5 8" id="KW-0808">Transferase</keyword>